<evidence type="ECO:0000313" key="3">
    <source>
        <dbReference type="EMBL" id="CDR48533.1"/>
    </source>
</evidence>
<sequence>MLGVGLSRLDSYLSAVLRHPLSAYNLTPRLLPALTFSSVARSSDSAKRPGPSSSTPVPLKDRTKRLRDMPTHFLALPLTNTPRVVSQLADTLPLLRNALPPDVPLQAMRPIGTIHLTLGALHLQNDEQLERAKRWLQEEVDVEEMLRRAGEAARVRREEEHMRDDKADAVSLEPLVVDLRSLKSMKHQPARSAAILYLSPSDPTNRLQAFAQALHDAAVDAGLMRKPDPTRREVLLHATIVNTRYSSSGHRPTRYDFSSVISRFEEAVWATGVPINGVALCKMGAKPTEDGDAEYEVVAWRSPGVGN</sequence>
<dbReference type="PANTHER" id="PTHR13360">
    <property type="entry name" value="ACTIVATING SIGNAL COINTEGRATOR 1 COMPLEX SUBUNIT 1"/>
    <property type="match status" value="1"/>
</dbReference>
<dbReference type="Pfam" id="PF10469">
    <property type="entry name" value="AKAP7_NLS"/>
    <property type="match status" value="1"/>
</dbReference>
<feature type="region of interest" description="Disordered" evidence="1">
    <location>
        <begin position="41"/>
        <end position="61"/>
    </location>
</feature>
<dbReference type="AlphaFoldDB" id="A0A061BEX9"/>
<dbReference type="GO" id="GO:0005634">
    <property type="term" value="C:nucleus"/>
    <property type="evidence" value="ECO:0007669"/>
    <property type="project" value="TreeGrafter"/>
</dbReference>
<dbReference type="OrthoDB" id="277832at2759"/>
<evidence type="ECO:0000259" key="2">
    <source>
        <dbReference type="Pfam" id="PF10469"/>
    </source>
</evidence>
<reference evidence="3" key="1">
    <citation type="journal article" date="2014" name="Genome Announc.">
        <title>Draft genome sequence of Rhodosporidium toruloides CECT1137, an oleaginous yeast of biotechnological interest.</title>
        <authorList>
            <person name="Morin N."/>
            <person name="Calcas X."/>
            <person name="Devillers H."/>
            <person name="Durrens P."/>
            <person name="Sherman D.J."/>
            <person name="Nicaud J.-M."/>
            <person name="Neuveglise C."/>
        </authorList>
    </citation>
    <scope>NUCLEOTIDE SEQUENCE</scope>
    <source>
        <strain evidence="3">CECT1137</strain>
    </source>
</reference>
<name>A0A061BEX9_RHOTO</name>
<accession>A0A061BEX9</accession>
<evidence type="ECO:0000256" key="1">
    <source>
        <dbReference type="SAM" id="MobiDB-lite"/>
    </source>
</evidence>
<dbReference type="GO" id="GO:0006355">
    <property type="term" value="P:regulation of DNA-templated transcription"/>
    <property type="evidence" value="ECO:0007669"/>
    <property type="project" value="TreeGrafter"/>
</dbReference>
<dbReference type="PANTHER" id="PTHR13360:SF1">
    <property type="entry name" value="ACTIVATING SIGNAL COINTEGRATOR 1 COMPLEX SUBUNIT 1"/>
    <property type="match status" value="1"/>
</dbReference>
<dbReference type="Gene3D" id="3.90.1140.10">
    <property type="entry name" value="Cyclic phosphodiesterase"/>
    <property type="match status" value="1"/>
</dbReference>
<proteinExistence type="predicted"/>
<gene>
    <name evidence="3" type="ORF">RHTO0S_18e02146g</name>
</gene>
<protein>
    <submittedName>
        <fullName evidence="3">RHTO0S18e02146g1_1</fullName>
    </submittedName>
</protein>
<dbReference type="InterPro" id="IPR009210">
    <property type="entry name" value="ASCC1"/>
</dbReference>
<organism evidence="3">
    <name type="scientific">Rhodotorula toruloides</name>
    <name type="common">Yeast</name>
    <name type="synonym">Rhodosporidium toruloides</name>
    <dbReference type="NCBI Taxonomy" id="5286"/>
    <lineage>
        <taxon>Eukaryota</taxon>
        <taxon>Fungi</taxon>
        <taxon>Dikarya</taxon>
        <taxon>Basidiomycota</taxon>
        <taxon>Pucciniomycotina</taxon>
        <taxon>Microbotryomycetes</taxon>
        <taxon>Sporidiobolales</taxon>
        <taxon>Sporidiobolaceae</taxon>
        <taxon>Rhodotorula</taxon>
    </lineage>
</organism>
<dbReference type="EMBL" id="LK052953">
    <property type="protein sequence ID" value="CDR48533.1"/>
    <property type="molecule type" value="Genomic_DNA"/>
</dbReference>
<feature type="domain" description="A-kinase anchor protein 7-like phosphoesterase" evidence="2">
    <location>
        <begin position="70"/>
        <end position="291"/>
    </location>
</feature>
<dbReference type="InterPro" id="IPR019510">
    <property type="entry name" value="AKAP7-like_phosphoesterase"/>
</dbReference>
<dbReference type="GO" id="GO:0006307">
    <property type="term" value="P:DNA alkylation repair"/>
    <property type="evidence" value="ECO:0007669"/>
    <property type="project" value="InterPro"/>
</dbReference>